<dbReference type="EMBL" id="AY528560">
    <property type="protein sequence ID" value="AAS59579.1"/>
    <property type="molecule type" value="Genomic_DNA"/>
</dbReference>
<sequence length="40" mass="4974">MRCFYFLVNYLYIFIICYIMNLLATRLLEQLKTETQEFSK</sequence>
<geneLocation type="plasmid" evidence="2">
    <name>pSKU146</name>
</geneLocation>
<organism evidence="2">
    <name type="scientific">Spiroplasma kunkelii CR2-3x</name>
    <dbReference type="NCBI Taxonomy" id="273035"/>
    <lineage>
        <taxon>Bacteria</taxon>
        <taxon>Bacillati</taxon>
        <taxon>Mycoplasmatota</taxon>
        <taxon>Mollicutes</taxon>
        <taxon>Entomoplasmatales</taxon>
        <taxon>Spiroplasmataceae</taxon>
        <taxon>Spiroplasma</taxon>
    </lineage>
</organism>
<name>Q5VCB5_SPIKU</name>
<dbReference type="AlphaFoldDB" id="Q5VCB5"/>
<protein>
    <submittedName>
        <fullName evidence="2">Uncharacterized protein</fullName>
    </submittedName>
</protein>
<evidence type="ECO:0000256" key="1">
    <source>
        <dbReference type="SAM" id="Phobius"/>
    </source>
</evidence>
<proteinExistence type="predicted"/>
<keyword evidence="2" id="KW-0614">Plasmid</keyword>
<evidence type="ECO:0000313" key="2">
    <source>
        <dbReference type="EMBL" id="AAS59579.1"/>
    </source>
</evidence>
<accession>Q5VCB5</accession>
<reference evidence="2" key="1">
    <citation type="journal article" date="2005" name="Plasmid">
        <title>Cryptic plasmid pSKU146 from the wall-less plant pathogen Spiroplasma kunkelii encodes an adhesin and components of a type IV translocation-related conjugation system.</title>
        <authorList>
            <person name="Davis R.E."/>
            <person name="Dally E.L."/>
            <person name="Jomantiene R."/>
            <person name="Zhao Y."/>
            <person name="Roe B."/>
            <person name="Lin S."/>
            <person name="Shao J."/>
        </authorList>
    </citation>
    <scope>NUCLEOTIDE SEQUENCE</scope>
    <source>
        <strain evidence="2">CR2-3x</strain>
        <plasmid evidence="2">pSKU146</plasmid>
    </source>
</reference>
<keyword evidence="1" id="KW-1133">Transmembrane helix</keyword>
<keyword evidence="1" id="KW-0812">Transmembrane</keyword>
<feature type="transmembrane region" description="Helical" evidence="1">
    <location>
        <begin position="6"/>
        <end position="24"/>
    </location>
</feature>
<gene>
    <name evidence="2" type="ORF">SKUN_p0075</name>
</gene>
<keyword evidence="1" id="KW-0472">Membrane</keyword>